<keyword evidence="3" id="KW-1185">Reference proteome</keyword>
<sequence>MTVLASLWDWLRAIVAALLERLWRAPDGASAEARLKALPQRSQALIVGCVLLLLFVTSLIAAEFGWIGMLVFFLAVIALVY</sequence>
<evidence type="ECO:0000313" key="3">
    <source>
        <dbReference type="Proteomes" id="UP000010121"/>
    </source>
</evidence>
<dbReference type="STRING" id="371731.Rsw2DRAFT_1233"/>
<organism evidence="2 3">
    <name type="scientific">Rhodobacter ferrooxidans</name>
    <dbReference type="NCBI Taxonomy" id="371731"/>
    <lineage>
        <taxon>Bacteria</taxon>
        <taxon>Pseudomonadati</taxon>
        <taxon>Pseudomonadota</taxon>
        <taxon>Alphaproteobacteria</taxon>
        <taxon>Rhodobacterales</taxon>
        <taxon>Rhodobacter group</taxon>
        <taxon>Rhodobacter</taxon>
    </lineage>
</organism>
<reference evidence="2 3" key="1">
    <citation type="submission" date="2009-08" db="EMBL/GenBank/DDBJ databases">
        <title>The draft genome of Rhodobacter sp. SW2.</title>
        <authorList>
            <consortium name="US DOE Joint Genome Institute (JGI-PGF)"/>
            <person name="Lucas S."/>
            <person name="Copeland A."/>
            <person name="Lapidus A."/>
            <person name="Glavina del Rio T."/>
            <person name="Tice H."/>
            <person name="Bruce D."/>
            <person name="Goodwin L."/>
            <person name="Pitluck S."/>
            <person name="Larimer F."/>
            <person name="Land M.L."/>
            <person name="Hauser L."/>
            <person name="Emerson D."/>
        </authorList>
    </citation>
    <scope>NUCLEOTIDE SEQUENCE [LARGE SCALE GENOMIC DNA]</scope>
    <source>
        <strain evidence="2 3">SW2</strain>
    </source>
</reference>
<dbReference type="EMBL" id="ACYY01000006">
    <property type="protein sequence ID" value="EEW25802.1"/>
    <property type="molecule type" value="Genomic_DNA"/>
</dbReference>
<accession>C8RZK5</accession>
<protein>
    <submittedName>
        <fullName evidence="2">Uncharacterized protein</fullName>
    </submittedName>
</protein>
<comment type="caution">
    <text evidence="2">The sequence shown here is derived from an EMBL/GenBank/DDBJ whole genome shotgun (WGS) entry which is preliminary data.</text>
</comment>
<evidence type="ECO:0000313" key="2">
    <source>
        <dbReference type="EMBL" id="EEW25802.1"/>
    </source>
</evidence>
<proteinExistence type="predicted"/>
<dbReference type="RefSeq" id="WP_008029117.1">
    <property type="nucleotide sequence ID" value="NZ_ACYY01000006.1"/>
</dbReference>
<name>C8RZK5_9RHOB</name>
<gene>
    <name evidence="2" type="ORF">Rsw2DRAFT_1233</name>
</gene>
<dbReference type="AlphaFoldDB" id="C8RZK5"/>
<keyword evidence="1" id="KW-0812">Transmembrane</keyword>
<keyword evidence="1" id="KW-0472">Membrane</keyword>
<evidence type="ECO:0000256" key="1">
    <source>
        <dbReference type="SAM" id="Phobius"/>
    </source>
</evidence>
<keyword evidence="1" id="KW-1133">Transmembrane helix</keyword>
<feature type="transmembrane region" description="Helical" evidence="1">
    <location>
        <begin position="44"/>
        <end position="77"/>
    </location>
</feature>
<dbReference type="Proteomes" id="UP000010121">
    <property type="component" value="Unassembled WGS sequence"/>
</dbReference>